<gene>
    <name evidence="2" type="ORF">LshimejAT787_0107830</name>
</gene>
<dbReference type="Proteomes" id="UP001063166">
    <property type="component" value="Unassembled WGS sequence"/>
</dbReference>
<organism evidence="2 3">
    <name type="scientific">Lyophyllum shimeji</name>
    <name type="common">Hon-shimeji</name>
    <name type="synonym">Tricholoma shimeji</name>
    <dbReference type="NCBI Taxonomy" id="47721"/>
    <lineage>
        <taxon>Eukaryota</taxon>
        <taxon>Fungi</taxon>
        <taxon>Dikarya</taxon>
        <taxon>Basidiomycota</taxon>
        <taxon>Agaricomycotina</taxon>
        <taxon>Agaricomycetes</taxon>
        <taxon>Agaricomycetidae</taxon>
        <taxon>Agaricales</taxon>
        <taxon>Tricholomatineae</taxon>
        <taxon>Lyophyllaceae</taxon>
        <taxon>Lyophyllum</taxon>
    </lineage>
</organism>
<feature type="region of interest" description="Disordered" evidence="1">
    <location>
        <begin position="137"/>
        <end position="168"/>
    </location>
</feature>
<name>A0A9P3PEA0_LYOSH</name>
<protein>
    <submittedName>
        <fullName evidence="2">Uncharacterized protein</fullName>
    </submittedName>
</protein>
<evidence type="ECO:0000313" key="2">
    <source>
        <dbReference type="EMBL" id="GLB33899.1"/>
    </source>
</evidence>
<dbReference type="EMBL" id="BRPK01000001">
    <property type="protein sequence ID" value="GLB33899.1"/>
    <property type="molecule type" value="Genomic_DNA"/>
</dbReference>
<evidence type="ECO:0000313" key="3">
    <source>
        <dbReference type="Proteomes" id="UP001063166"/>
    </source>
</evidence>
<evidence type="ECO:0000256" key="1">
    <source>
        <dbReference type="SAM" id="MobiDB-lite"/>
    </source>
</evidence>
<accession>A0A9P3PEA0</accession>
<comment type="caution">
    <text evidence="2">The sequence shown here is derived from an EMBL/GenBank/DDBJ whole genome shotgun (WGS) entry which is preliminary data.</text>
</comment>
<sequence length="168" mass="18592">MPEEGGSLIPSSKRYLNLLSEGVSLQLRVDELSNMGRIEDWQAIRPTKNFGREMRNAENNVKARRRYLAEVREWMAQMETTKDACLAARTPQPTETRTLTRGVADLERRLGKYGNMSPVAEARAALCGAGELSDLEEGEIMESPSHRGANGLLRNSDASKRRALGGSS</sequence>
<keyword evidence="3" id="KW-1185">Reference proteome</keyword>
<dbReference type="OrthoDB" id="3031338at2759"/>
<reference evidence="2" key="1">
    <citation type="submission" date="2022-07" db="EMBL/GenBank/DDBJ databases">
        <title>The genome of Lyophyllum shimeji provides insight into the initial evolution of ectomycorrhizal fungal genome.</title>
        <authorList>
            <person name="Kobayashi Y."/>
            <person name="Shibata T."/>
            <person name="Hirakawa H."/>
            <person name="Shigenobu S."/>
            <person name="Nishiyama T."/>
            <person name="Yamada A."/>
            <person name="Hasebe M."/>
            <person name="Kawaguchi M."/>
        </authorList>
    </citation>
    <scope>NUCLEOTIDE SEQUENCE</scope>
    <source>
        <strain evidence="2">AT787</strain>
    </source>
</reference>
<proteinExistence type="predicted"/>
<dbReference type="AlphaFoldDB" id="A0A9P3PEA0"/>